<evidence type="ECO:0000256" key="1">
    <source>
        <dbReference type="SAM" id="MobiDB-lite"/>
    </source>
</evidence>
<dbReference type="AlphaFoldDB" id="A0A8E2ERZ8"/>
<name>A0A8E2ERZ8_9PEZI</name>
<dbReference type="EMBL" id="KV750716">
    <property type="protein sequence ID" value="OCL03521.1"/>
    <property type="molecule type" value="Genomic_DNA"/>
</dbReference>
<feature type="region of interest" description="Disordered" evidence="1">
    <location>
        <begin position="1"/>
        <end position="21"/>
    </location>
</feature>
<gene>
    <name evidence="2" type="ORF">AOQ84DRAFT_145482</name>
</gene>
<evidence type="ECO:0000313" key="3">
    <source>
        <dbReference type="Proteomes" id="UP000250140"/>
    </source>
</evidence>
<reference evidence="2 3" key="1">
    <citation type="journal article" date="2016" name="Nat. Commun.">
        <title>Ectomycorrhizal ecology is imprinted in the genome of the dominant symbiotic fungus Cenococcum geophilum.</title>
        <authorList>
            <consortium name="DOE Joint Genome Institute"/>
            <person name="Peter M."/>
            <person name="Kohler A."/>
            <person name="Ohm R.A."/>
            <person name="Kuo A."/>
            <person name="Krutzmann J."/>
            <person name="Morin E."/>
            <person name="Arend M."/>
            <person name="Barry K.W."/>
            <person name="Binder M."/>
            <person name="Choi C."/>
            <person name="Clum A."/>
            <person name="Copeland A."/>
            <person name="Grisel N."/>
            <person name="Haridas S."/>
            <person name="Kipfer T."/>
            <person name="LaButti K."/>
            <person name="Lindquist E."/>
            <person name="Lipzen A."/>
            <person name="Maire R."/>
            <person name="Meier B."/>
            <person name="Mihaltcheva S."/>
            <person name="Molinier V."/>
            <person name="Murat C."/>
            <person name="Poggeler S."/>
            <person name="Quandt C.A."/>
            <person name="Sperisen C."/>
            <person name="Tritt A."/>
            <person name="Tisserant E."/>
            <person name="Crous P.W."/>
            <person name="Henrissat B."/>
            <person name="Nehls U."/>
            <person name="Egli S."/>
            <person name="Spatafora J.W."/>
            <person name="Grigoriev I.V."/>
            <person name="Martin F.M."/>
        </authorList>
    </citation>
    <scope>NUCLEOTIDE SEQUENCE [LARGE SCALE GENOMIC DNA]</scope>
    <source>
        <strain evidence="2 3">CBS 207.34</strain>
    </source>
</reference>
<dbReference type="GO" id="GO:0000981">
    <property type="term" value="F:DNA-binding transcription factor activity, RNA polymerase II-specific"/>
    <property type="evidence" value="ECO:0007669"/>
    <property type="project" value="TreeGrafter"/>
</dbReference>
<protein>
    <submittedName>
        <fullName evidence="2">Uncharacterized protein</fullName>
    </submittedName>
</protein>
<dbReference type="InterPro" id="IPR052400">
    <property type="entry name" value="Zn2-C6_fungal_TF"/>
</dbReference>
<dbReference type="PANTHER" id="PTHR47657">
    <property type="entry name" value="STEROL REGULATORY ELEMENT-BINDING PROTEIN ECM22"/>
    <property type="match status" value="1"/>
</dbReference>
<dbReference type="PANTHER" id="PTHR47657:SF14">
    <property type="entry name" value="ZN(2)-C6 FUNGAL-TYPE DOMAIN-CONTAINING PROTEIN"/>
    <property type="match status" value="1"/>
</dbReference>
<keyword evidence="3" id="KW-1185">Reference proteome</keyword>
<sequence length="450" mass="50957">MPRNANQSELRRPLPQADFSENSSPEVNMFQMKLFHHFGTTTANTLVFGVNIWRDKVMALSFHHDFLMHSILLVSATHLSYLDPANKINCRASIQHLSKTLHLFRHALSQPVTSHNADALMATAVLLYHHAWANIEFTQPSSSEHFASSTSLDLAMDPMFTLSSGLRSIFLSAWEYLSDASRSIFANSALHRPRYPILRAANTSSKMPEHFIMLLERYFNRIQNPHAIPMSRDPPTGSLIEGIVHSPDLRSWFDILDQYQPKMNATDDDEAIFKAYMDAASRLAPLLSLCRPPKQPSRSAEPVEETATVLGKSYLFTQGASIHTGTHESLLPDIARYFFSFPVRAQPIFTSLVRKNDSRAYIVLLYFYRAVRSLLPKQTCWWSQSRAYYMEKAIHNALEDRGYAALIQLEENTLEASTDNLHEIFLDHGEQVGALFLAAVGAITKETRSI</sequence>
<evidence type="ECO:0000313" key="2">
    <source>
        <dbReference type="EMBL" id="OCL03521.1"/>
    </source>
</evidence>
<dbReference type="OrthoDB" id="416217at2759"/>
<organism evidence="2 3">
    <name type="scientific">Glonium stellatum</name>
    <dbReference type="NCBI Taxonomy" id="574774"/>
    <lineage>
        <taxon>Eukaryota</taxon>
        <taxon>Fungi</taxon>
        <taxon>Dikarya</taxon>
        <taxon>Ascomycota</taxon>
        <taxon>Pezizomycotina</taxon>
        <taxon>Dothideomycetes</taxon>
        <taxon>Pleosporomycetidae</taxon>
        <taxon>Gloniales</taxon>
        <taxon>Gloniaceae</taxon>
        <taxon>Glonium</taxon>
    </lineage>
</organism>
<dbReference type="Proteomes" id="UP000250140">
    <property type="component" value="Unassembled WGS sequence"/>
</dbReference>
<proteinExistence type="predicted"/>
<accession>A0A8E2ERZ8</accession>